<dbReference type="SUPFAM" id="SSF48208">
    <property type="entry name" value="Six-hairpin glycosidases"/>
    <property type="match status" value="1"/>
</dbReference>
<dbReference type="AlphaFoldDB" id="M7SWL6"/>
<dbReference type="NCBIfam" id="TIGR01180">
    <property type="entry name" value="aman2_put"/>
    <property type="match status" value="1"/>
</dbReference>
<dbReference type="eggNOG" id="ENOG502QR5Q">
    <property type="taxonomic scope" value="Eukaryota"/>
</dbReference>
<feature type="domain" description="Glycosyl hydrolase family 92 N-terminal" evidence="3">
    <location>
        <begin position="30"/>
        <end position="303"/>
    </location>
</feature>
<keyword evidence="1" id="KW-0732">Signal</keyword>
<protein>
    <submittedName>
        <fullName evidence="4">Putative glycosyl hydrolase protein</fullName>
    </submittedName>
</protein>
<feature type="domain" description="Glycosyl hydrolase family 92" evidence="2">
    <location>
        <begin position="309"/>
        <end position="768"/>
    </location>
</feature>
<gene>
    <name evidence="4" type="ORF">UCREL1_11130</name>
</gene>
<dbReference type="FunFam" id="1.20.1050.60:FF:000002">
    <property type="entry name" value="Glycosyl hydrolase family 92"/>
    <property type="match status" value="1"/>
</dbReference>
<dbReference type="Gene3D" id="1.20.1610.10">
    <property type="entry name" value="alpha-1,2-mannosidases domains"/>
    <property type="match status" value="1"/>
</dbReference>
<evidence type="ECO:0000259" key="3">
    <source>
        <dbReference type="Pfam" id="PF17678"/>
    </source>
</evidence>
<sequence length="821" mass="90531">MRRSSHSLLSATILLAQSAASLGQVDYSQYVNPFIGGLGPFEGLAFGGGDIFVGGALPFGVVKMGIDTWEQNVSFAQLNGGWTPEGLVTGISMMHEHGTGGAPKYGVVAQMPLTTVEDPVNILDNTTYWQRRVGDDTARVGYYATEFENGIAVELSAARHAGIVQYSFPEDSEKHVLVDVSHYIPAPGDDHSSQMFLGGEIAVDGSQYTGFTTTGGGFGQGAPFTVYFCGEFDSEPQQARTFRGRNTDPMSRYHTFSNGPVGQAVFSAESINAETSGPMNDRVGAVFSFSSEGNQVKSRVGISLISTEKACGFKDSEIPSWDLNDTVTAAVEEWNRDVFSRIQVPTDESANRTNLVLLYSSLYFMHLMPSDRTGENPLWESEEPSWDDFYALWDTFRCTVSLYHLIQPEAYESQIRSLIDIWRHDGYMPDTRSGNWNGLVQGGSDADNVLADAYVKGLRGAIDWAAGYQAMVKNAEVTPYNTFTVLDPSASVKEGRGALDDWKKLGYVSTDSTRCISRTVEYSANDYALSVVAAGEAPSDAGKYRNRSAGWQWIWNPDVESVGFRGFLTPRNSSGEWDGEGYNPAQCGDCSWRSITYEATPWEYSFNIPHDMQTVIELMGGEAEFERRLDYIQNLGANGAAITSIMNIGNEPDFATPYHYNYINKQYKSVNQSRLLANQYFHDDMYGLPGNSDAGALNSWLVWHMLGIYPIVTQPVYLIESPWFTDINMTINGNATLRITSNGDAPSLGHTGYYVQSVKINGQEWSENEFGIIFSDGQPSSTWIVTTACDNSELIPSVSYHILGPESRTMAEEQSHTRKHI</sequence>
<keyword evidence="5" id="KW-1185">Reference proteome</keyword>
<evidence type="ECO:0000259" key="2">
    <source>
        <dbReference type="Pfam" id="PF07971"/>
    </source>
</evidence>
<evidence type="ECO:0000313" key="4">
    <source>
        <dbReference type="EMBL" id="EMR61961.1"/>
    </source>
</evidence>
<dbReference type="Gene3D" id="3.30.2080.10">
    <property type="entry name" value="GH92 mannosidase domain"/>
    <property type="match status" value="1"/>
</dbReference>
<feature type="signal peptide" evidence="1">
    <location>
        <begin position="1"/>
        <end position="23"/>
    </location>
</feature>
<name>M7SWL6_EUTLA</name>
<dbReference type="InterPro" id="IPR050883">
    <property type="entry name" value="PNGase"/>
</dbReference>
<dbReference type="HOGENOM" id="CLU_003690_4_2_1"/>
<dbReference type="InterPro" id="IPR014718">
    <property type="entry name" value="GH-type_carb-bd"/>
</dbReference>
<dbReference type="OMA" id="YGVISQM"/>
<feature type="chain" id="PRO_5004085066" evidence="1">
    <location>
        <begin position="24"/>
        <end position="821"/>
    </location>
</feature>
<dbReference type="Gene3D" id="2.70.98.10">
    <property type="match status" value="1"/>
</dbReference>
<dbReference type="GO" id="GO:0005975">
    <property type="term" value="P:carbohydrate metabolic process"/>
    <property type="evidence" value="ECO:0007669"/>
    <property type="project" value="InterPro"/>
</dbReference>
<dbReference type="GO" id="GO:0006516">
    <property type="term" value="P:glycoprotein catabolic process"/>
    <property type="evidence" value="ECO:0007669"/>
    <property type="project" value="TreeGrafter"/>
</dbReference>
<dbReference type="KEGG" id="ela:UCREL1_11130"/>
<dbReference type="Gene3D" id="1.20.1050.60">
    <property type="entry name" value="alpha-1,2-mannosidase"/>
    <property type="match status" value="1"/>
</dbReference>
<dbReference type="InterPro" id="IPR041371">
    <property type="entry name" value="GH92_N"/>
</dbReference>
<dbReference type="InterPro" id="IPR005887">
    <property type="entry name" value="GH92_a_mannosidase_put"/>
</dbReference>
<organism evidence="4 5">
    <name type="scientific">Eutypa lata (strain UCR-EL1)</name>
    <name type="common">Grapevine dieback disease fungus</name>
    <name type="synonym">Eutypa armeniacae</name>
    <dbReference type="NCBI Taxonomy" id="1287681"/>
    <lineage>
        <taxon>Eukaryota</taxon>
        <taxon>Fungi</taxon>
        <taxon>Dikarya</taxon>
        <taxon>Ascomycota</taxon>
        <taxon>Pezizomycotina</taxon>
        <taxon>Sordariomycetes</taxon>
        <taxon>Xylariomycetidae</taxon>
        <taxon>Xylariales</taxon>
        <taxon>Diatrypaceae</taxon>
        <taxon>Eutypa</taxon>
    </lineage>
</organism>
<dbReference type="EMBL" id="KB707518">
    <property type="protein sequence ID" value="EMR61961.1"/>
    <property type="molecule type" value="Genomic_DNA"/>
</dbReference>
<evidence type="ECO:0000313" key="5">
    <source>
        <dbReference type="Proteomes" id="UP000012174"/>
    </source>
</evidence>
<keyword evidence="4" id="KW-0378">Hydrolase</keyword>
<dbReference type="PANTHER" id="PTHR12143">
    <property type="entry name" value="PEPTIDE N-GLYCANASE PNGASE -RELATED"/>
    <property type="match status" value="1"/>
</dbReference>
<dbReference type="OrthoDB" id="449263at2759"/>
<dbReference type="FunFam" id="2.70.98.10:FF:000028">
    <property type="entry name" value="Alpha-1,2-mannosidase family protein (AFU_orthologue AFUA_5G10520)"/>
    <property type="match status" value="1"/>
</dbReference>
<dbReference type="PANTHER" id="PTHR12143:SF27">
    <property type="entry name" value="ALPHA-1,2-MANNOSIDASE FAMILY PROTEIN (AFU_ORTHOLOGUE AFUA_5G10520)"/>
    <property type="match status" value="1"/>
</dbReference>
<dbReference type="InterPro" id="IPR012939">
    <property type="entry name" value="Glyco_hydro_92"/>
</dbReference>
<dbReference type="Proteomes" id="UP000012174">
    <property type="component" value="Unassembled WGS sequence"/>
</dbReference>
<dbReference type="GO" id="GO:0000224">
    <property type="term" value="F:peptide-N4-(N-acetyl-beta-glucosaminyl)asparagine amidase activity"/>
    <property type="evidence" value="ECO:0007669"/>
    <property type="project" value="TreeGrafter"/>
</dbReference>
<accession>M7SWL6</accession>
<proteinExistence type="predicted"/>
<evidence type="ECO:0000256" key="1">
    <source>
        <dbReference type="SAM" id="SignalP"/>
    </source>
</evidence>
<dbReference type="Pfam" id="PF17678">
    <property type="entry name" value="Glyco_hydro_92N"/>
    <property type="match status" value="1"/>
</dbReference>
<dbReference type="GO" id="GO:0005634">
    <property type="term" value="C:nucleus"/>
    <property type="evidence" value="ECO:0007669"/>
    <property type="project" value="TreeGrafter"/>
</dbReference>
<dbReference type="GO" id="GO:0030246">
    <property type="term" value="F:carbohydrate binding"/>
    <property type="evidence" value="ECO:0007669"/>
    <property type="project" value="InterPro"/>
</dbReference>
<dbReference type="Pfam" id="PF07971">
    <property type="entry name" value="Glyco_hydro_92"/>
    <property type="match status" value="1"/>
</dbReference>
<dbReference type="GO" id="GO:0005829">
    <property type="term" value="C:cytosol"/>
    <property type="evidence" value="ECO:0007669"/>
    <property type="project" value="TreeGrafter"/>
</dbReference>
<dbReference type="InterPro" id="IPR008928">
    <property type="entry name" value="6-hairpin_glycosidase_sf"/>
</dbReference>
<reference evidence="5" key="1">
    <citation type="journal article" date="2013" name="Genome Announc.">
        <title>Draft genome sequence of the grapevine dieback fungus Eutypa lata UCR-EL1.</title>
        <authorList>
            <person name="Blanco-Ulate B."/>
            <person name="Rolshausen P.E."/>
            <person name="Cantu D."/>
        </authorList>
    </citation>
    <scope>NUCLEOTIDE SEQUENCE [LARGE SCALE GENOMIC DNA]</scope>
    <source>
        <strain evidence="5">UCR-EL1</strain>
    </source>
</reference>